<sequence>MLIRRLWTRGAPSRSAINLSQQTCGKTQGLHKGANLRLALQKHGLQQRVSRAYSNYAPRGPPPYYNTYSQPPKSRASRLKDMAIGSILTIAVFLGVDYWCVWGEEEMEEEVEEGNGIGDEIYIIFTHYNRLLEGAEASDDGSLESAEKIKNLFRERAIALIHATSSKKDLEDSSIKDLGQLPRLPEGRECNEYDGVQKIKDEDTLIFLLPQSAVSEMRKKTAADLRRGSTSRSPVPVHNIVIAINAFTGSPMTGGFTRRPNDAGTFPVPELMCRTAFMLENLHKEGVLTGPPTTIVTVFLRDQIGSFICVEEDSDWGKKPGNRVHGP</sequence>
<keyword evidence="2" id="KW-1185">Reference proteome</keyword>
<comment type="caution">
    <text evidence="1">The sequence shown here is derived from an EMBL/GenBank/DDBJ whole genome shotgun (WGS) entry which is preliminary data.</text>
</comment>
<dbReference type="EMBL" id="RYZI01000437">
    <property type="protein sequence ID" value="RWA05463.1"/>
    <property type="molecule type" value="Genomic_DNA"/>
</dbReference>
<reference evidence="1 2" key="1">
    <citation type="submission" date="2018-12" db="EMBL/GenBank/DDBJ databases">
        <title>Draft genome sequence of Xylaria grammica IHI A82.</title>
        <authorList>
            <person name="Buettner E."/>
            <person name="Kellner H."/>
        </authorList>
    </citation>
    <scope>NUCLEOTIDE SEQUENCE [LARGE SCALE GENOMIC DNA]</scope>
    <source>
        <strain evidence="1 2">IHI A82</strain>
    </source>
</reference>
<evidence type="ECO:0000313" key="2">
    <source>
        <dbReference type="Proteomes" id="UP000286045"/>
    </source>
</evidence>
<accession>A0A439CTG8</accession>
<gene>
    <name evidence="1" type="ORF">EKO27_g9647</name>
</gene>
<name>A0A439CTG8_9PEZI</name>
<dbReference type="AlphaFoldDB" id="A0A439CTG8"/>
<organism evidence="1 2">
    <name type="scientific">Xylaria grammica</name>
    <dbReference type="NCBI Taxonomy" id="363999"/>
    <lineage>
        <taxon>Eukaryota</taxon>
        <taxon>Fungi</taxon>
        <taxon>Dikarya</taxon>
        <taxon>Ascomycota</taxon>
        <taxon>Pezizomycotina</taxon>
        <taxon>Sordariomycetes</taxon>
        <taxon>Xylariomycetidae</taxon>
        <taxon>Xylariales</taxon>
        <taxon>Xylariaceae</taxon>
        <taxon>Xylaria</taxon>
    </lineage>
</organism>
<dbReference type="Proteomes" id="UP000286045">
    <property type="component" value="Unassembled WGS sequence"/>
</dbReference>
<protein>
    <submittedName>
        <fullName evidence="1">Uncharacterized protein</fullName>
    </submittedName>
</protein>
<evidence type="ECO:0000313" key="1">
    <source>
        <dbReference type="EMBL" id="RWA05463.1"/>
    </source>
</evidence>
<proteinExistence type="predicted"/>